<name>A0ACC5R8U0_9HYPH</name>
<comment type="caution">
    <text evidence="1">The sequence shown here is derived from an EMBL/GenBank/DDBJ whole genome shotgun (WGS) entry which is preliminary data.</text>
</comment>
<proteinExistence type="predicted"/>
<sequence>MDHNTDQEQQLLVRLAWLYYVGGHSQEEISEQTGLSRFKILRLLSKAREAKIVKISIDHHSIETHQLADALTRRFGLVECIVTPPLGATSDPNADDMRARRAVGICAAAFLARRLQGATPPVVGLAWGRTIAAMVDEMPKLNRPDARFVSLMGSLSRTARTNPFEVVQKLAETCGGEAYILPAPFITDSEEDYQIIMAQSLVRETLALARKADFYIASFGDCSMNSFIHQYGLLSSGEIEDVLASGAVADMFGKFFNQKGELVPSKLNFRTPSVSMDDLAKHEIVLLAAGLAKAEAAQALLRSGLINRLIVDGDLAKVLTKGD</sequence>
<evidence type="ECO:0000313" key="2">
    <source>
        <dbReference type="Proteomes" id="UP000616151"/>
    </source>
</evidence>
<protein>
    <submittedName>
        <fullName evidence="1">Sugar-binding transcriptional regulator</fullName>
    </submittedName>
</protein>
<accession>A0ACC5R8U0</accession>
<gene>
    <name evidence="1" type="ORF">JHL16_21815</name>
</gene>
<keyword evidence="2" id="KW-1185">Reference proteome</keyword>
<organism evidence="1 2">
    <name type="scientific">Taklimakanibacter albus</name>
    <dbReference type="NCBI Taxonomy" id="2800327"/>
    <lineage>
        <taxon>Bacteria</taxon>
        <taxon>Pseudomonadati</taxon>
        <taxon>Pseudomonadota</taxon>
        <taxon>Alphaproteobacteria</taxon>
        <taxon>Hyphomicrobiales</taxon>
        <taxon>Aestuariivirgaceae</taxon>
        <taxon>Taklimakanibacter</taxon>
    </lineage>
</organism>
<dbReference type="EMBL" id="JAENHL010000007">
    <property type="protein sequence ID" value="MBK1869012.1"/>
    <property type="molecule type" value="Genomic_DNA"/>
</dbReference>
<evidence type="ECO:0000313" key="1">
    <source>
        <dbReference type="EMBL" id="MBK1869012.1"/>
    </source>
</evidence>
<reference evidence="1" key="1">
    <citation type="submission" date="2021-01" db="EMBL/GenBank/DDBJ databases">
        <authorList>
            <person name="Sun Q."/>
        </authorList>
    </citation>
    <scope>NUCLEOTIDE SEQUENCE</scope>
    <source>
        <strain evidence="1">YIM B02566</strain>
    </source>
</reference>
<dbReference type="Proteomes" id="UP000616151">
    <property type="component" value="Unassembled WGS sequence"/>
</dbReference>